<name>A0AAE5CDV7_9BACT</name>
<accession>A0AAE5CDV7</accession>
<dbReference type="GO" id="GO:0004252">
    <property type="term" value="F:serine-type endopeptidase activity"/>
    <property type="evidence" value="ECO:0007669"/>
    <property type="project" value="InterPro"/>
</dbReference>
<feature type="transmembrane region" description="Helical" evidence="8">
    <location>
        <begin position="199"/>
        <end position="220"/>
    </location>
</feature>
<dbReference type="InterPro" id="IPR011990">
    <property type="entry name" value="TPR-like_helical_dom_sf"/>
</dbReference>
<evidence type="ECO:0000256" key="5">
    <source>
        <dbReference type="ARBA" id="ARBA00022989"/>
    </source>
</evidence>
<dbReference type="Pfam" id="PF01694">
    <property type="entry name" value="Rhomboid"/>
    <property type="match status" value="1"/>
</dbReference>
<keyword evidence="3 8" id="KW-0812">Transmembrane</keyword>
<feature type="transmembrane region" description="Helical" evidence="8">
    <location>
        <begin position="738"/>
        <end position="760"/>
    </location>
</feature>
<keyword evidence="10" id="KW-0645">Protease</keyword>
<evidence type="ECO:0000259" key="9">
    <source>
        <dbReference type="Pfam" id="PF01694"/>
    </source>
</evidence>
<dbReference type="Gene3D" id="3.30.65.10">
    <property type="entry name" value="Bacterial Topoisomerase I, domain 1"/>
    <property type="match status" value="1"/>
</dbReference>
<dbReference type="InterPro" id="IPR022764">
    <property type="entry name" value="Peptidase_S54_rhomboid_dom"/>
</dbReference>
<feature type="transmembrane region" description="Helical" evidence="8">
    <location>
        <begin position="775"/>
        <end position="795"/>
    </location>
</feature>
<feature type="transmembrane region" description="Helical" evidence="8">
    <location>
        <begin position="232"/>
        <end position="256"/>
    </location>
</feature>
<dbReference type="Gene3D" id="1.20.1540.10">
    <property type="entry name" value="Rhomboid-like"/>
    <property type="match status" value="1"/>
</dbReference>
<dbReference type="GO" id="GO:0016020">
    <property type="term" value="C:membrane"/>
    <property type="evidence" value="ECO:0007669"/>
    <property type="project" value="UniProtKB-SubCell"/>
</dbReference>
<dbReference type="InterPro" id="IPR035952">
    <property type="entry name" value="Rhomboid-like_sf"/>
</dbReference>
<reference evidence="10 11" key="1">
    <citation type="submission" date="2020-01" db="EMBL/GenBank/DDBJ databases">
        <title>Genomes assembled from Gulf of Kutch pelagic sediment metagenomes.</title>
        <authorList>
            <person name="Chandrashekar M."/>
            <person name="Mahajan M.S."/>
            <person name="Dave K.J."/>
            <person name="Vatsa P."/>
            <person name="Nathani N.M."/>
        </authorList>
    </citation>
    <scope>NUCLEOTIDE SEQUENCE [LARGE SCALE GENOMIC DNA]</scope>
    <source>
        <strain evidence="10">KS3-K002</strain>
    </source>
</reference>
<feature type="transmembrane region" description="Helical" evidence="8">
    <location>
        <begin position="87"/>
        <end position="106"/>
    </location>
</feature>
<keyword evidence="4" id="KW-0378">Hydrolase</keyword>
<comment type="similarity">
    <text evidence="2">Belongs to the peptidase S54 family.</text>
</comment>
<dbReference type="EMBL" id="JAACAK010000136">
    <property type="protein sequence ID" value="NIR76604.1"/>
    <property type="molecule type" value="Genomic_DNA"/>
</dbReference>
<evidence type="ECO:0000256" key="3">
    <source>
        <dbReference type="ARBA" id="ARBA00022692"/>
    </source>
</evidence>
<feature type="transmembrane region" description="Helical" evidence="8">
    <location>
        <begin position="35"/>
        <end position="52"/>
    </location>
</feature>
<proteinExistence type="inferred from homology"/>
<keyword evidence="5 8" id="KW-1133">Transmembrane helix</keyword>
<sequence>MSLFEYFEKHEEQAFVAKALATAVAIILVKNFLPGLVNFLLLVFPVVFLLLIRMHAAATGADPKELLYEHITFLPVMRSESERRAEIKPWVTYGIIFLDVLIFYGFEINVNPELIANHLVFLPQEPNIFNVPLSLFTSMFLHAGGGHLWGNMLFLWVVGSAVERRVGKKTFLGLYLLTGVLGNLVFALMAFLATGQAGHALGASGAIAGIMGIFAVRCYFKSMIFPLPILGIFSLILPISLKIRLNSLVIMALFFLADLSGGLRQMSGGETMVAHWAHLGGMISGMLIAAWLKLGREAAEERHLEEGLKAAEATTGYGGGERSLNIVLERDPENAEALLALARLKTKVTNTPEGRELYEKALPLVAKSRPTEIGTVFTEFYQKYHAIPDDPALVGKLVGLLRQSGQTDLCIDCLEYLVDAESVPAHKREKHLYELASLLEFSGREEAARGFYARFVAEHPASILADKARQKAGGEVYVKPEQPEQTEIRVGVAPLNPCPKCGGEMSRKPAKSGPRQGQLFMVCNRYPGCRTAFPAEADESAAAPVPRPKAPKRYRLVFDGTIELNADPDETREKLATLMRCGRERIEKLFSGRTTVLKRDLKHETAVKIKAAFDRTGAICEIVAEKTPPATAPAAPAVAAAAPQPPTPTAAAAAPSPSAAASFEPAAPASSAQSAEAEFNCPKCGFAQKKGESCVKCGVFFAKLASRMEQDMHSMHARDASPSLSNTHAKRWAMICHLSIFSCLIIPLGNILGPLAIWLWKRNQSEFVDWHGKIALNYQLTLLLFSIGCGTVAAFS</sequence>
<dbReference type="SUPFAM" id="SSF48452">
    <property type="entry name" value="TPR-like"/>
    <property type="match status" value="1"/>
</dbReference>
<dbReference type="SUPFAM" id="SSF144091">
    <property type="entry name" value="Rhomboid-like"/>
    <property type="match status" value="1"/>
</dbReference>
<dbReference type="GO" id="GO:0006508">
    <property type="term" value="P:proteolysis"/>
    <property type="evidence" value="ECO:0007669"/>
    <property type="project" value="UniProtKB-KW"/>
</dbReference>
<dbReference type="PANTHER" id="PTHR43731">
    <property type="entry name" value="RHOMBOID PROTEASE"/>
    <property type="match status" value="1"/>
</dbReference>
<comment type="caution">
    <text evidence="10">The sequence shown here is derived from an EMBL/GenBank/DDBJ whole genome shotgun (WGS) entry which is preliminary data.</text>
</comment>
<evidence type="ECO:0000313" key="11">
    <source>
        <dbReference type="Proteomes" id="UP000702544"/>
    </source>
</evidence>
<comment type="subcellular location">
    <subcellularLocation>
        <location evidence="1">Membrane</location>
        <topology evidence="1">Multi-pass membrane protein</topology>
    </subcellularLocation>
</comment>
<feature type="transmembrane region" description="Helical" evidence="8">
    <location>
        <begin position="276"/>
        <end position="294"/>
    </location>
</feature>
<evidence type="ECO:0000256" key="7">
    <source>
        <dbReference type="SAM" id="MobiDB-lite"/>
    </source>
</evidence>
<evidence type="ECO:0000256" key="1">
    <source>
        <dbReference type="ARBA" id="ARBA00004141"/>
    </source>
</evidence>
<dbReference type="AlphaFoldDB" id="A0AAE5CDV7"/>
<dbReference type="PANTHER" id="PTHR43731:SF14">
    <property type="entry name" value="PRESENILIN-ASSOCIATED RHOMBOID-LIKE PROTEIN, MITOCHONDRIAL"/>
    <property type="match status" value="1"/>
</dbReference>
<keyword evidence="6 8" id="KW-0472">Membrane</keyword>
<evidence type="ECO:0000256" key="2">
    <source>
        <dbReference type="ARBA" id="ARBA00009045"/>
    </source>
</evidence>
<evidence type="ECO:0000256" key="8">
    <source>
        <dbReference type="SAM" id="Phobius"/>
    </source>
</evidence>
<feature type="non-terminal residue" evidence="10">
    <location>
        <position position="796"/>
    </location>
</feature>
<dbReference type="Proteomes" id="UP000702544">
    <property type="component" value="Unassembled WGS sequence"/>
</dbReference>
<gene>
    <name evidence="10" type="ORF">GWO12_16105</name>
</gene>
<organism evidence="10 11">
    <name type="scientific">Candidatus Kutchimonas denitrificans</name>
    <dbReference type="NCBI Taxonomy" id="3056748"/>
    <lineage>
        <taxon>Bacteria</taxon>
        <taxon>Pseudomonadati</taxon>
        <taxon>Gemmatimonadota</taxon>
        <taxon>Gemmatimonadia</taxon>
        <taxon>Candidatus Palauibacterales</taxon>
        <taxon>Candidatus Palauibacteraceae</taxon>
        <taxon>Candidatus Kutchimonas</taxon>
    </lineage>
</organism>
<feature type="domain" description="Peptidase S54 rhomboid" evidence="9">
    <location>
        <begin position="134"/>
        <end position="291"/>
    </location>
</feature>
<evidence type="ECO:0000256" key="6">
    <source>
        <dbReference type="ARBA" id="ARBA00023136"/>
    </source>
</evidence>
<feature type="region of interest" description="Disordered" evidence="7">
    <location>
        <begin position="635"/>
        <end position="657"/>
    </location>
</feature>
<dbReference type="InterPro" id="IPR019109">
    <property type="entry name" value="MamF_MmsF"/>
</dbReference>
<dbReference type="Gene3D" id="1.25.40.10">
    <property type="entry name" value="Tetratricopeptide repeat domain"/>
    <property type="match status" value="1"/>
</dbReference>
<dbReference type="Pfam" id="PF09685">
    <property type="entry name" value="MamF_MmsF"/>
    <property type="match status" value="1"/>
</dbReference>
<dbReference type="InterPro" id="IPR050925">
    <property type="entry name" value="Rhomboid_protease_S54"/>
</dbReference>
<feature type="transmembrane region" description="Helical" evidence="8">
    <location>
        <begin position="139"/>
        <end position="159"/>
    </location>
</feature>
<evidence type="ECO:0000256" key="4">
    <source>
        <dbReference type="ARBA" id="ARBA00022801"/>
    </source>
</evidence>
<evidence type="ECO:0000313" key="10">
    <source>
        <dbReference type="EMBL" id="NIR76604.1"/>
    </source>
</evidence>
<protein>
    <submittedName>
        <fullName evidence="10">Rhomboid family intramembrane serine protease</fullName>
    </submittedName>
</protein>
<feature type="transmembrane region" description="Helical" evidence="8">
    <location>
        <begin position="171"/>
        <end position="193"/>
    </location>
</feature>